<dbReference type="Proteomes" id="UP001283361">
    <property type="component" value="Unassembled WGS sequence"/>
</dbReference>
<dbReference type="InterPro" id="IPR008979">
    <property type="entry name" value="Galactose-bd-like_sf"/>
</dbReference>
<feature type="domain" description="P/Homo B" evidence="12">
    <location>
        <begin position="588"/>
        <end position="752"/>
    </location>
</feature>
<dbReference type="GO" id="GO:0004252">
    <property type="term" value="F:serine-type endopeptidase activity"/>
    <property type="evidence" value="ECO:0007669"/>
    <property type="project" value="UniProtKB-UniRule"/>
</dbReference>
<gene>
    <name evidence="13" type="ORF">RRG08_037707</name>
</gene>
<dbReference type="Pfam" id="PF00082">
    <property type="entry name" value="Peptidase_S8"/>
    <property type="match status" value="1"/>
</dbReference>
<evidence type="ECO:0000256" key="3">
    <source>
        <dbReference type="ARBA" id="ARBA00022685"/>
    </source>
</evidence>
<dbReference type="InterPro" id="IPR038466">
    <property type="entry name" value="S8_pro-domain_sf"/>
</dbReference>
<dbReference type="InterPro" id="IPR000209">
    <property type="entry name" value="Peptidase_S8/S53_dom"/>
</dbReference>
<dbReference type="PROSITE" id="PS51892">
    <property type="entry name" value="SUBTILASE"/>
    <property type="match status" value="1"/>
</dbReference>
<evidence type="ECO:0000259" key="12">
    <source>
        <dbReference type="PROSITE" id="PS51829"/>
    </source>
</evidence>
<dbReference type="PROSITE" id="PS00138">
    <property type="entry name" value="SUBTILASE_SER"/>
    <property type="match status" value="1"/>
</dbReference>
<feature type="active site" description="Charge relay system" evidence="10 11">
    <location>
        <position position="330"/>
    </location>
</feature>
<accession>A0AAE1A806</accession>
<keyword evidence="5 11" id="KW-0378">Hydrolase</keyword>
<dbReference type="InterPro" id="IPR015500">
    <property type="entry name" value="Peptidase_S8_subtilisin-rel"/>
</dbReference>
<dbReference type="InterPro" id="IPR022398">
    <property type="entry name" value="Peptidase_S8_His-AS"/>
</dbReference>
<keyword evidence="9" id="KW-0325">Glycoprotein</keyword>
<dbReference type="InterPro" id="IPR034182">
    <property type="entry name" value="Kexin/furin"/>
</dbReference>
<evidence type="ECO:0000256" key="5">
    <source>
        <dbReference type="ARBA" id="ARBA00022801"/>
    </source>
</evidence>
<dbReference type="Gene3D" id="3.30.70.850">
    <property type="entry name" value="Peptidase S8, pro-domain"/>
    <property type="match status" value="1"/>
</dbReference>
<keyword evidence="4" id="KW-0732">Signal</keyword>
<feature type="active site" description="Charge relay system" evidence="10 11">
    <location>
        <position position="514"/>
    </location>
</feature>
<evidence type="ECO:0000313" key="13">
    <source>
        <dbReference type="EMBL" id="KAK3782707.1"/>
    </source>
</evidence>
<evidence type="ECO:0000256" key="4">
    <source>
        <dbReference type="ARBA" id="ARBA00022729"/>
    </source>
</evidence>
<evidence type="ECO:0000256" key="10">
    <source>
        <dbReference type="PIRSR" id="PIRSR615500-1"/>
    </source>
</evidence>
<dbReference type="PANTHER" id="PTHR42884">
    <property type="entry name" value="PROPROTEIN CONVERTASE SUBTILISIN/KEXIN-RELATED"/>
    <property type="match status" value="1"/>
</dbReference>
<evidence type="ECO:0000256" key="1">
    <source>
        <dbReference type="ARBA" id="ARBA00005325"/>
    </source>
</evidence>
<organism evidence="13 14">
    <name type="scientific">Elysia crispata</name>
    <name type="common">lettuce slug</name>
    <dbReference type="NCBI Taxonomy" id="231223"/>
    <lineage>
        <taxon>Eukaryota</taxon>
        <taxon>Metazoa</taxon>
        <taxon>Spiralia</taxon>
        <taxon>Lophotrochozoa</taxon>
        <taxon>Mollusca</taxon>
        <taxon>Gastropoda</taxon>
        <taxon>Heterobranchia</taxon>
        <taxon>Euthyneura</taxon>
        <taxon>Panpulmonata</taxon>
        <taxon>Sacoglossa</taxon>
        <taxon>Placobranchoidea</taxon>
        <taxon>Plakobranchidae</taxon>
        <taxon>Elysia</taxon>
    </lineage>
</organism>
<comment type="caution">
    <text evidence="13">The sequence shown here is derived from an EMBL/GenBank/DDBJ whole genome shotgun (WGS) entry which is preliminary data.</text>
</comment>
<keyword evidence="14" id="KW-1185">Reference proteome</keyword>
<dbReference type="SUPFAM" id="SSF52743">
    <property type="entry name" value="Subtilisin-like"/>
    <property type="match status" value="1"/>
</dbReference>
<dbReference type="GO" id="GO:0005802">
    <property type="term" value="C:trans-Golgi network"/>
    <property type="evidence" value="ECO:0007669"/>
    <property type="project" value="TreeGrafter"/>
</dbReference>
<dbReference type="PANTHER" id="PTHR42884:SF23">
    <property type="entry name" value="FURIN-LIKE PROTEASE 2"/>
    <property type="match status" value="1"/>
</dbReference>
<comment type="similarity">
    <text evidence="1">Belongs to the peptidase S8 family. Furin subfamily.</text>
</comment>
<evidence type="ECO:0000256" key="7">
    <source>
        <dbReference type="ARBA" id="ARBA00023145"/>
    </source>
</evidence>
<keyword evidence="7" id="KW-0865">Zymogen</keyword>
<dbReference type="PRINTS" id="PR00723">
    <property type="entry name" value="SUBTILISIN"/>
</dbReference>
<keyword evidence="8" id="KW-1015">Disulfide bond</keyword>
<reference evidence="13" key="1">
    <citation type="journal article" date="2023" name="G3 (Bethesda)">
        <title>A reference genome for the long-term kleptoplast-retaining sea slug Elysia crispata morphotype clarki.</title>
        <authorList>
            <person name="Eastman K.E."/>
            <person name="Pendleton A.L."/>
            <person name="Shaikh M.A."/>
            <person name="Suttiyut T."/>
            <person name="Ogas R."/>
            <person name="Tomko P."/>
            <person name="Gavelis G."/>
            <person name="Widhalm J.R."/>
            <person name="Wisecaver J.H."/>
        </authorList>
    </citation>
    <scope>NUCLEOTIDE SEQUENCE</scope>
    <source>
        <strain evidence="13">ECLA1</strain>
    </source>
</reference>
<evidence type="ECO:0000256" key="9">
    <source>
        <dbReference type="ARBA" id="ARBA00023180"/>
    </source>
</evidence>
<dbReference type="InterPro" id="IPR023828">
    <property type="entry name" value="Peptidase_S8_Ser-AS"/>
</dbReference>
<evidence type="ECO:0000256" key="6">
    <source>
        <dbReference type="ARBA" id="ARBA00022825"/>
    </source>
</evidence>
<keyword evidence="2 11" id="KW-0645">Protease</keyword>
<dbReference type="InterPro" id="IPR036852">
    <property type="entry name" value="Peptidase_S8/S53_dom_sf"/>
</dbReference>
<dbReference type="Gene3D" id="2.60.120.260">
    <property type="entry name" value="Galactose-binding domain-like"/>
    <property type="match status" value="1"/>
</dbReference>
<dbReference type="PROSITE" id="PS51829">
    <property type="entry name" value="P_HOMO_B"/>
    <property type="match status" value="1"/>
</dbReference>
<dbReference type="GO" id="GO:0016485">
    <property type="term" value="P:protein processing"/>
    <property type="evidence" value="ECO:0007669"/>
    <property type="project" value="TreeGrafter"/>
</dbReference>
<evidence type="ECO:0000256" key="8">
    <source>
        <dbReference type="ARBA" id="ARBA00023157"/>
    </source>
</evidence>
<name>A0AAE1A806_9GAST</name>
<dbReference type="InterPro" id="IPR023827">
    <property type="entry name" value="Peptidase_S8_Asp-AS"/>
</dbReference>
<dbReference type="SUPFAM" id="SSF49785">
    <property type="entry name" value="Galactose-binding domain-like"/>
    <property type="match status" value="1"/>
</dbReference>
<dbReference type="SUPFAM" id="SSF54897">
    <property type="entry name" value="Protease propeptides/inhibitors"/>
    <property type="match status" value="1"/>
</dbReference>
<dbReference type="PROSITE" id="PS00136">
    <property type="entry name" value="SUBTILASE_ASP"/>
    <property type="match status" value="1"/>
</dbReference>
<dbReference type="EMBL" id="JAWDGP010002489">
    <property type="protein sequence ID" value="KAK3782707.1"/>
    <property type="molecule type" value="Genomic_DNA"/>
</dbReference>
<keyword evidence="6 11" id="KW-0720">Serine protease</keyword>
<feature type="active site" description="Charge relay system" evidence="10 11">
    <location>
        <position position="287"/>
    </location>
</feature>
<dbReference type="FunFam" id="3.40.50.200:FF:000021">
    <property type="entry name" value="Proprotein convertase subtilisin/kexin type 5a"/>
    <property type="match status" value="1"/>
</dbReference>
<dbReference type="InterPro" id="IPR002884">
    <property type="entry name" value="P_dom"/>
</dbReference>
<dbReference type="Gene3D" id="3.40.50.200">
    <property type="entry name" value="Peptidase S8/S53 domain"/>
    <property type="match status" value="1"/>
</dbReference>
<dbReference type="GO" id="GO:0000139">
    <property type="term" value="C:Golgi membrane"/>
    <property type="evidence" value="ECO:0007669"/>
    <property type="project" value="TreeGrafter"/>
</dbReference>
<sequence length="880" mass="98331">MVWDRAENFRLFIGVSGWRGWLGLLEVFQEKLYYTRIYINQHRAMLTRKTYTRSLQITTEVTSFLYLILVSNLLTNTGAELESWIDRGGGGGINGGLRGRSWKTGERNYDAGLYLNAFAITLKEEEGRDVAEKIALEHGFKLKFELPHSKIFILERPDVFGRSKRSAETHLSALLEDPRIAHAQQEVLLHRPKRRILHDKQLELPIRAVPDGSVFKRVQPEPSLAQRDNVYGGGGRDGPRFRDPLFKDMWYLVNKGQSGGERGLDMNVGVVWENGITGKGVVVCILDDGIDHTHADLKDNYDSNASTDLNDLYDFTDDPMPDTSDSDNSHGTRCAGEIAAAANNDVCGVGIAYDARIGGVRVLDGPVSDSLEAEAISFNRDYIDIYSASWGPSDDGSTMEGPRHLALGALVDGVKKGRKGLGSIFVWATGNGGLYGDDCSADGYVSRPETLSVGSVNDWGRSPFFMENCSSTLAVVPSGGEDYRGQEEEMGEIKLKVVTTDMSGGCIENFQGTSSAAPLAAGCIANVLQANPKLTWRDVQHIVVQGSRVPSADVSWTINGAGRHVSHRFGFGLLDCGRMVELAQTWNAVPDQRVCNTTRHSYRPLKYKGWVSESIMTDGCLDSDSSKHSESNAIDRLEHVQVFMKMSSAMRGETSIFLVSPAGTRSVLLSPRPLDDHSGDWEFIFMTVHNWDESPRGKWTLEVHHVPQERSRSEESERMENWTKDNDEEDLKEDIVGYVKEWSLALYGTHGTRHDRTSLARDRKQSAYHPTSKDMAEIKKREVELARGVKVKRTEQKGSDSLKGGLQKISNRDAEREELVESLWNLLHAHGGRNVRKRVLQDTESKMVDEQKRSRPDKLKELKRLAEELVAELDKRGNQW</sequence>
<dbReference type="Pfam" id="PF01483">
    <property type="entry name" value="P_proprotein"/>
    <property type="match status" value="1"/>
</dbReference>
<dbReference type="PROSITE" id="PS00137">
    <property type="entry name" value="SUBTILASE_HIS"/>
    <property type="match status" value="1"/>
</dbReference>
<evidence type="ECO:0000313" key="14">
    <source>
        <dbReference type="Proteomes" id="UP001283361"/>
    </source>
</evidence>
<keyword evidence="3" id="KW-0165">Cleavage on pair of basic residues</keyword>
<dbReference type="AlphaFoldDB" id="A0AAE1A806"/>
<evidence type="ECO:0000256" key="2">
    <source>
        <dbReference type="ARBA" id="ARBA00022670"/>
    </source>
</evidence>
<protein>
    <recommendedName>
        <fullName evidence="12">P/Homo B domain-containing protein</fullName>
    </recommendedName>
</protein>
<evidence type="ECO:0000256" key="11">
    <source>
        <dbReference type="PROSITE-ProRule" id="PRU01240"/>
    </source>
</evidence>
<dbReference type="InterPro" id="IPR032815">
    <property type="entry name" value="S8_pro-domain"/>
</dbReference>
<dbReference type="Pfam" id="PF16470">
    <property type="entry name" value="S8_pro-domain"/>
    <property type="match status" value="1"/>
</dbReference>
<proteinExistence type="inferred from homology"/>
<dbReference type="CDD" id="cd04059">
    <property type="entry name" value="Peptidases_S8_Protein_convertases_Kexins_Furin-like"/>
    <property type="match status" value="1"/>
</dbReference>